<comment type="caution">
    <text evidence="9">The sequence shown here is derived from an EMBL/GenBank/DDBJ whole genome shotgun (WGS) entry which is preliminary data.</text>
</comment>
<proteinExistence type="predicted"/>
<evidence type="ECO:0000256" key="5">
    <source>
        <dbReference type="ARBA" id="ARBA00023136"/>
    </source>
</evidence>
<feature type="compositionally biased region" description="Basic and acidic residues" evidence="6">
    <location>
        <begin position="90"/>
        <end position="100"/>
    </location>
</feature>
<evidence type="ECO:0000256" key="1">
    <source>
        <dbReference type="ARBA" id="ARBA00004651"/>
    </source>
</evidence>
<name>A0A7Y7IFG7_9MICC</name>
<evidence type="ECO:0000313" key="9">
    <source>
        <dbReference type="EMBL" id="NVM94242.1"/>
    </source>
</evidence>
<keyword evidence="4 7" id="KW-1133">Transmembrane helix</keyword>
<evidence type="ECO:0000313" key="10">
    <source>
        <dbReference type="Proteomes" id="UP000543556"/>
    </source>
</evidence>
<evidence type="ECO:0000256" key="7">
    <source>
        <dbReference type="SAM" id="Phobius"/>
    </source>
</evidence>
<dbReference type="EMBL" id="JAAMFM010000004">
    <property type="protein sequence ID" value="NVM94242.1"/>
    <property type="molecule type" value="Genomic_DNA"/>
</dbReference>
<accession>A0A7Y7IFG7</accession>
<organism evidence="9 10">
    <name type="scientific">Arthrobacter wenxiniae</name>
    <dbReference type="NCBI Taxonomy" id="2713570"/>
    <lineage>
        <taxon>Bacteria</taxon>
        <taxon>Bacillati</taxon>
        <taxon>Actinomycetota</taxon>
        <taxon>Actinomycetes</taxon>
        <taxon>Micrococcales</taxon>
        <taxon>Micrococcaceae</taxon>
        <taxon>Arthrobacter</taxon>
    </lineage>
</organism>
<evidence type="ECO:0000256" key="3">
    <source>
        <dbReference type="ARBA" id="ARBA00022692"/>
    </source>
</evidence>
<dbReference type="InterPro" id="IPR027379">
    <property type="entry name" value="CLS_N"/>
</dbReference>
<keyword evidence="10" id="KW-1185">Reference proteome</keyword>
<gene>
    <name evidence="9" type="ORF">G6034_04820</name>
</gene>
<keyword evidence="3 7" id="KW-0812">Transmembrane</keyword>
<evidence type="ECO:0000256" key="4">
    <source>
        <dbReference type="ARBA" id="ARBA00022989"/>
    </source>
</evidence>
<dbReference type="Proteomes" id="UP000543556">
    <property type="component" value="Unassembled WGS sequence"/>
</dbReference>
<evidence type="ECO:0000256" key="2">
    <source>
        <dbReference type="ARBA" id="ARBA00022475"/>
    </source>
</evidence>
<keyword evidence="5 7" id="KW-0472">Membrane</keyword>
<reference evidence="9 10" key="1">
    <citation type="submission" date="2020-02" db="EMBL/GenBank/DDBJ databases">
        <title>Genome sequence of strain AETb3-4.</title>
        <authorList>
            <person name="Gao J."/>
            <person name="Zhang X."/>
        </authorList>
    </citation>
    <scope>NUCLEOTIDE SEQUENCE [LARGE SCALE GENOMIC DNA]</scope>
    <source>
        <strain evidence="9 10">AETb3-4</strain>
    </source>
</reference>
<feature type="region of interest" description="Disordered" evidence="6">
    <location>
        <begin position="71"/>
        <end position="100"/>
    </location>
</feature>
<feature type="transmembrane region" description="Helical" evidence="7">
    <location>
        <begin position="44"/>
        <end position="62"/>
    </location>
</feature>
<dbReference type="GO" id="GO:0005886">
    <property type="term" value="C:plasma membrane"/>
    <property type="evidence" value="ECO:0007669"/>
    <property type="project" value="UniProtKB-SubCell"/>
</dbReference>
<evidence type="ECO:0000256" key="6">
    <source>
        <dbReference type="SAM" id="MobiDB-lite"/>
    </source>
</evidence>
<comment type="subcellular location">
    <subcellularLocation>
        <location evidence="1">Cell membrane</location>
        <topology evidence="1">Multi-pass membrane protein</topology>
    </subcellularLocation>
</comment>
<feature type="domain" description="Cardiolipin synthase N-terminal" evidence="8">
    <location>
        <begin position="19"/>
        <end position="64"/>
    </location>
</feature>
<sequence>MIPAWVLVAAGVLALAQVALDVVALVDLAKRPVGAVAFGNKWVWVAIIVFVNLLGAILYLALGRRRTVVSGDTPASTGGGAPASNIADELYPRTGEEDAP</sequence>
<protein>
    <recommendedName>
        <fullName evidence="8">Cardiolipin synthase N-terminal domain-containing protein</fullName>
    </recommendedName>
</protein>
<dbReference type="Pfam" id="PF13396">
    <property type="entry name" value="PLDc_N"/>
    <property type="match status" value="1"/>
</dbReference>
<evidence type="ECO:0000259" key="8">
    <source>
        <dbReference type="Pfam" id="PF13396"/>
    </source>
</evidence>
<keyword evidence="2" id="KW-1003">Cell membrane</keyword>
<dbReference type="AlphaFoldDB" id="A0A7Y7IFG7"/>